<feature type="transmembrane region" description="Helical" evidence="8">
    <location>
        <begin position="465"/>
        <end position="485"/>
    </location>
</feature>
<dbReference type="InterPro" id="IPR001036">
    <property type="entry name" value="Acrflvin-R"/>
</dbReference>
<evidence type="ECO:0000256" key="4">
    <source>
        <dbReference type="ARBA" id="ARBA00022692"/>
    </source>
</evidence>
<feature type="transmembrane region" description="Helical" evidence="8">
    <location>
        <begin position="673"/>
        <end position="694"/>
    </location>
</feature>
<organism evidence="10 11">
    <name type="scientific">Halomicrobium mukohataei</name>
    <dbReference type="NCBI Taxonomy" id="57705"/>
    <lineage>
        <taxon>Archaea</taxon>
        <taxon>Methanobacteriati</taxon>
        <taxon>Methanobacteriota</taxon>
        <taxon>Stenosarchaea group</taxon>
        <taxon>Halobacteria</taxon>
        <taxon>Halobacteriales</taxon>
        <taxon>Haloarculaceae</taxon>
        <taxon>Halomicrobium</taxon>
    </lineage>
</organism>
<dbReference type="PANTHER" id="PTHR33406">
    <property type="entry name" value="MEMBRANE PROTEIN MJ1562-RELATED"/>
    <property type="match status" value="1"/>
</dbReference>
<dbReference type="Proteomes" id="UP000608662">
    <property type="component" value="Unassembled WGS sequence"/>
</dbReference>
<dbReference type="PROSITE" id="PS50156">
    <property type="entry name" value="SSD"/>
    <property type="match status" value="2"/>
</dbReference>
<protein>
    <submittedName>
        <fullName evidence="10">MMPL family transporter</fullName>
    </submittedName>
</protein>
<proteinExistence type="inferred from homology"/>
<feature type="transmembrane region" description="Helical" evidence="8">
    <location>
        <begin position="368"/>
        <end position="388"/>
    </location>
</feature>
<dbReference type="PANTHER" id="PTHR33406:SF6">
    <property type="entry name" value="MEMBRANE PROTEIN YDGH-RELATED"/>
    <property type="match status" value="1"/>
</dbReference>
<dbReference type="EMBL" id="WOYG01000001">
    <property type="protein sequence ID" value="NLV08854.1"/>
    <property type="molecule type" value="Genomic_DNA"/>
</dbReference>
<feature type="transmembrane region" description="Helical" evidence="8">
    <location>
        <begin position="266"/>
        <end position="283"/>
    </location>
</feature>
<feature type="domain" description="SSD" evidence="9">
    <location>
        <begin position="290"/>
        <end position="425"/>
    </location>
</feature>
<evidence type="ECO:0000256" key="6">
    <source>
        <dbReference type="ARBA" id="ARBA00023136"/>
    </source>
</evidence>
<gene>
    <name evidence="10" type="ORF">GOC74_02760</name>
</gene>
<evidence type="ECO:0000313" key="10">
    <source>
        <dbReference type="EMBL" id="NLV08854.1"/>
    </source>
</evidence>
<evidence type="ECO:0000256" key="5">
    <source>
        <dbReference type="ARBA" id="ARBA00022989"/>
    </source>
</evidence>
<feature type="transmembrane region" description="Helical" evidence="8">
    <location>
        <begin position="400"/>
        <end position="419"/>
    </location>
</feature>
<feature type="transmembrane region" description="Helical" evidence="8">
    <location>
        <begin position="725"/>
        <end position="749"/>
    </location>
</feature>
<dbReference type="PRINTS" id="PR00702">
    <property type="entry name" value="ACRIFLAVINRP"/>
</dbReference>
<feature type="transmembrane region" description="Helical" evidence="8">
    <location>
        <begin position="755"/>
        <end position="774"/>
    </location>
</feature>
<dbReference type="Gene3D" id="1.20.1640.10">
    <property type="entry name" value="Multidrug efflux transporter AcrB transmembrane domain"/>
    <property type="match status" value="2"/>
</dbReference>
<name>A0A847UC49_9EURY</name>
<evidence type="ECO:0000256" key="7">
    <source>
        <dbReference type="SAM" id="MobiDB-lite"/>
    </source>
</evidence>
<feature type="transmembrane region" description="Helical" evidence="8">
    <location>
        <begin position="316"/>
        <end position="334"/>
    </location>
</feature>
<feature type="domain" description="SSD" evidence="9">
    <location>
        <begin position="693"/>
        <end position="852"/>
    </location>
</feature>
<dbReference type="InterPro" id="IPR000731">
    <property type="entry name" value="SSD"/>
</dbReference>
<dbReference type="InterPro" id="IPR004869">
    <property type="entry name" value="MMPL_dom"/>
</dbReference>
<keyword evidence="6 8" id="KW-0472">Membrane</keyword>
<feature type="transmembrane region" description="Helical" evidence="8">
    <location>
        <begin position="440"/>
        <end position="459"/>
    </location>
</feature>
<keyword evidence="5 8" id="KW-1133">Transmembrane helix</keyword>
<keyword evidence="3" id="KW-1003">Cell membrane</keyword>
<evidence type="ECO:0000256" key="8">
    <source>
        <dbReference type="SAM" id="Phobius"/>
    </source>
</evidence>
<evidence type="ECO:0000259" key="9">
    <source>
        <dbReference type="PROSITE" id="PS50156"/>
    </source>
</evidence>
<dbReference type="AlphaFoldDB" id="A0A847UC49"/>
<accession>A0A847UC49</accession>
<evidence type="ECO:0000256" key="3">
    <source>
        <dbReference type="ARBA" id="ARBA00022475"/>
    </source>
</evidence>
<dbReference type="SUPFAM" id="SSF82866">
    <property type="entry name" value="Multidrug efflux transporter AcrB transmembrane domain"/>
    <property type="match status" value="2"/>
</dbReference>
<comment type="caution">
    <text evidence="10">The sequence shown here is derived from an EMBL/GenBank/DDBJ whole genome shotgun (WGS) entry which is preliminary data.</text>
</comment>
<dbReference type="Pfam" id="PF03176">
    <property type="entry name" value="MMPL"/>
    <property type="match status" value="2"/>
</dbReference>
<feature type="transmembrane region" description="Helical" evidence="8">
    <location>
        <begin position="290"/>
        <end position="310"/>
    </location>
</feature>
<evidence type="ECO:0000256" key="1">
    <source>
        <dbReference type="ARBA" id="ARBA00004651"/>
    </source>
</evidence>
<dbReference type="InterPro" id="IPR050545">
    <property type="entry name" value="Mycobact_MmpL"/>
</dbReference>
<feature type="transmembrane region" description="Helical" evidence="8">
    <location>
        <begin position="700"/>
        <end position="718"/>
    </location>
</feature>
<dbReference type="GO" id="GO:0022857">
    <property type="term" value="F:transmembrane transporter activity"/>
    <property type="evidence" value="ECO:0007669"/>
    <property type="project" value="InterPro"/>
</dbReference>
<dbReference type="GO" id="GO:0005886">
    <property type="term" value="C:plasma membrane"/>
    <property type="evidence" value="ECO:0007669"/>
    <property type="project" value="UniProtKB-SubCell"/>
</dbReference>
<comment type="similarity">
    <text evidence="2">Belongs to the resistance-nodulation-cell division (RND) (TC 2.A.6) family. MmpL subfamily.</text>
</comment>
<evidence type="ECO:0000256" key="2">
    <source>
        <dbReference type="ARBA" id="ARBA00010157"/>
    </source>
</evidence>
<sequence>MSRTLPQRYAAALVARRKLVIGLVLALTVVVGAGAIVGDSPDGTIGQAGIDSEEQAALDEIEATYGTDDAMVTQIVVRDEGGDVLSRESLLESLRLQRSIVRDDAIEATLRPESGLSGLENVVGRAAALQDRAGESSRRESTASGPGEQRVPTLDEQIAALEARSPAEVEALVARVLDPDTTTPGRDPAAFLPSEYEPGTTHADARLTFVFQTADSDGANETPEAAYDAQVTIASLVDDRFDDAFVFGQGIVDDASGRAIGDSFRLIAPVALVALLLVLGITYRDPIDVLVSVFGIGVVLVWLQGVQGWLAIPSSSILIAVPFLLVGLSVDYSLHVVMRYREARADTRDDDTEVGAVRSPTDAMRSGMSGVVVALAAATFTTGIGFFSNYVSPLSSIRDFALLSAAGIVAMFVVFAGLVPAVKLEIEQFLADRGRERRQIAFGVGAGPVGTVLSGAATLSKRAPLFVLIVGVVIASAGAYGATGLETEFNQADFLPKDAPEWTESLPEAIAPGEYDIRGDLAYLSDTFRTRGQGSEAQILIRGDVTDPAVLTATDDAASTVSQTGTISLQADGTAAVQSPATVLRAVAAQNRTVADAIAARDTDGDGLPDEDVTAVYDLVYRAAPAQASAVLYRTDDGAYASARTIVGVDSDASAQSIAGDVRRMADGIEATAPVTAIATGGPVVTAVVQTALFETLVQGFAVTLVVILVFLLGLYWWRRRTPGLAVVTITPVLIALAWVLGAMALLEIPFNSETVVITSLAIGLGIDYSIHLAERFVDERERHDSLDAALHRAVAGTGGALLGSATTTAVGFGVLALAVSPPLQRFGIVTGLSIVFAFVSCVTVLPSLLVVRERLLDRRQH</sequence>
<keyword evidence="4 8" id="KW-0812">Transmembrane</keyword>
<feature type="transmembrane region" description="Helical" evidence="8">
    <location>
        <begin position="827"/>
        <end position="852"/>
    </location>
</feature>
<feature type="region of interest" description="Disordered" evidence="7">
    <location>
        <begin position="129"/>
        <end position="152"/>
    </location>
</feature>
<comment type="subcellular location">
    <subcellularLocation>
        <location evidence="1">Cell membrane</location>
        <topology evidence="1">Multi-pass membrane protein</topology>
    </subcellularLocation>
</comment>
<feature type="compositionally biased region" description="Basic and acidic residues" evidence="7">
    <location>
        <begin position="132"/>
        <end position="141"/>
    </location>
</feature>
<dbReference type="RefSeq" id="WP_170092807.1">
    <property type="nucleotide sequence ID" value="NZ_WOYG01000001.1"/>
</dbReference>
<feature type="transmembrane region" description="Helical" evidence="8">
    <location>
        <begin position="795"/>
        <end position="821"/>
    </location>
</feature>
<reference evidence="10" key="1">
    <citation type="submission" date="2019-12" db="EMBL/GenBank/DDBJ databases">
        <title>Whole-genome sequence of Halomicrobium mukohataei pws1.</title>
        <authorList>
            <person name="Verma D.K."/>
            <person name="Gopal K."/>
            <person name="Prasad E.S."/>
        </authorList>
    </citation>
    <scope>NUCLEOTIDE SEQUENCE</scope>
    <source>
        <strain evidence="10">Pws1</strain>
    </source>
</reference>
<evidence type="ECO:0000313" key="11">
    <source>
        <dbReference type="Proteomes" id="UP000608662"/>
    </source>
</evidence>